<protein>
    <submittedName>
        <fullName evidence="3">Uncharacterized protein</fullName>
    </submittedName>
</protein>
<evidence type="ECO:0000256" key="1">
    <source>
        <dbReference type="SAM" id="MobiDB-lite"/>
    </source>
</evidence>
<dbReference type="EMBL" id="BOPO01000004">
    <property type="protein sequence ID" value="GIL25192.1"/>
    <property type="molecule type" value="Genomic_DNA"/>
</dbReference>
<name>A0A8J4EHN2_9ACTN</name>
<evidence type="ECO:0000313" key="4">
    <source>
        <dbReference type="Proteomes" id="UP000614996"/>
    </source>
</evidence>
<evidence type="ECO:0000313" key="3">
    <source>
        <dbReference type="EMBL" id="GIL25192.1"/>
    </source>
</evidence>
<evidence type="ECO:0000256" key="2">
    <source>
        <dbReference type="SAM" id="Phobius"/>
    </source>
</evidence>
<accession>A0A8J4EHN2</accession>
<comment type="caution">
    <text evidence="3">The sequence shown here is derived from an EMBL/GenBank/DDBJ whole genome shotgun (WGS) entry which is preliminary data.</text>
</comment>
<organism evidence="3 4">
    <name type="scientific">Actinocatenispora comari</name>
    <dbReference type="NCBI Taxonomy" id="2807577"/>
    <lineage>
        <taxon>Bacteria</taxon>
        <taxon>Bacillati</taxon>
        <taxon>Actinomycetota</taxon>
        <taxon>Actinomycetes</taxon>
        <taxon>Micromonosporales</taxon>
        <taxon>Micromonosporaceae</taxon>
        <taxon>Actinocatenispora</taxon>
    </lineage>
</organism>
<dbReference type="RefSeq" id="WP_207122825.1">
    <property type="nucleotide sequence ID" value="NZ_BOPO01000004.1"/>
</dbReference>
<gene>
    <name evidence="3" type="ORF">NUM_04470</name>
</gene>
<keyword evidence="2" id="KW-1133">Transmembrane helix</keyword>
<keyword evidence="4" id="KW-1185">Reference proteome</keyword>
<sequence length="421" mass="43135">MEPAEYDGDRLLAPLRDLPTPPTHVDVADAVRIGRRRARARTRLLTGATALVVILTLVVSFGTTGLDRLLPGPERPAAAGGTFDPLRRAVTVGAAGGFVPVSYETGRYWQRVVLRRADDADPRPSDPVASVTVYPKGRLPQVDGARWHPGGRRAGAAVPGRTGYWVAPPVVAAGATGLAWRLPTGEWAVGQVNRTGAAWRDRLAKVALSVRPGGGQVRLPLTIPRRVADVLGRLHGTLTTVGPDTSRGVYALVLRPASADQETTDGSADVVVGVQRDADRGPLLGDPWPGVDLAALSGLTTGAVSAVLDSTASGFTVVATRSRGRLDVATGTSGAGSTPSPSPSSPSGSSGSTPIPSGGAPSPSSGSTGDTPDASSASPSPSYSAGTPQAAGAQDLARLVTSIRLVGADRDETHWATRPLT</sequence>
<feature type="region of interest" description="Disordered" evidence="1">
    <location>
        <begin position="326"/>
        <end position="393"/>
    </location>
</feature>
<feature type="compositionally biased region" description="Low complexity" evidence="1">
    <location>
        <begin position="329"/>
        <end position="385"/>
    </location>
</feature>
<keyword evidence="2" id="KW-0472">Membrane</keyword>
<dbReference type="Proteomes" id="UP000614996">
    <property type="component" value="Unassembled WGS sequence"/>
</dbReference>
<keyword evidence="2" id="KW-0812">Transmembrane</keyword>
<proteinExistence type="predicted"/>
<reference evidence="4" key="1">
    <citation type="journal article" date="2021" name="Int. J. Syst. Evol. Microbiol.">
        <title>Actinocatenispora comari sp. nov., an endophytic actinomycete isolated from aerial parts of Comarum salesowianum.</title>
        <authorList>
            <person name="Oyunbileg N."/>
            <person name="Iizaka Y."/>
            <person name="Hamada M."/>
            <person name="Davaapurev B.O."/>
            <person name="Fukumoto A."/>
            <person name="Tsetseg B."/>
            <person name="Kato F."/>
            <person name="Tamura T."/>
            <person name="Batkhuu J."/>
            <person name="Anzai Y."/>
        </authorList>
    </citation>
    <scope>NUCLEOTIDE SEQUENCE [LARGE SCALE GENOMIC DNA]</scope>
    <source>
        <strain evidence="4">NUM-2625</strain>
    </source>
</reference>
<dbReference type="AlphaFoldDB" id="A0A8J4EHN2"/>
<feature type="transmembrane region" description="Helical" evidence="2">
    <location>
        <begin position="44"/>
        <end position="66"/>
    </location>
</feature>